<keyword evidence="2" id="KW-1185">Reference proteome</keyword>
<protein>
    <submittedName>
        <fullName evidence="1">Uncharacterized protein</fullName>
    </submittedName>
</protein>
<name>A0A1D2YV72_9BACI</name>
<dbReference type="Proteomes" id="UP000243739">
    <property type="component" value="Unassembled WGS sequence"/>
</dbReference>
<reference evidence="1 2" key="1">
    <citation type="submission" date="2016-09" db="EMBL/GenBank/DDBJ databases">
        <title>Draft genome sequence for the type strain of Vulcanibacillus modesticaldus BR, a strictly anaerobic, moderately thermophilic, and nitrate-reducing bacterium from deep sea-hydrothermal vents of the Mid-Atlantic Ridge.</title>
        <authorList>
            <person name="Abin C.A."/>
            <person name="Hollibaugh J.T."/>
        </authorList>
    </citation>
    <scope>NUCLEOTIDE SEQUENCE [LARGE SCALE GENOMIC DNA]</scope>
    <source>
        <strain evidence="1 2">BR</strain>
    </source>
</reference>
<accession>A0A1D2YV72</accession>
<dbReference type="AlphaFoldDB" id="A0A1D2YV72"/>
<evidence type="ECO:0000313" key="1">
    <source>
        <dbReference type="EMBL" id="OEF99600.1"/>
    </source>
</evidence>
<dbReference type="RefSeq" id="WP_069656522.1">
    <property type="nucleotide sequence ID" value="NZ_MIJF01000018.1"/>
</dbReference>
<organism evidence="1 2">
    <name type="scientific">Vulcanibacillus modesticaldus</name>
    <dbReference type="NCBI Taxonomy" id="337097"/>
    <lineage>
        <taxon>Bacteria</taxon>
        <taxon>Bacillati</taxon>
        <taxon>Bacillota</taxon>
        <taxon>Bacilli</taxon>
        <taxon>Bacillales</taxon>
        <taxon>Bacillaceae</taxon>
        <taxon>Vulcanibacillus</taxon>
    </lineage>
</organism>
<evidence type="ECO:0000313" key="2">
    <source>
        <dbReference type="Proteomes" id="UP000243739"/>
    </source>
</evidence>
<dbReference type="OrthoDB" id="2989608at2"/>
<dbReference type="EMBL" id="MIJF01000018">
    <property type="protein sequence ID" value="OEF99600.1"/>
    <property type="molecule type" value="Genomic_DNA"/>
</dbReference>
<gene>
    <name evidence="1" type="ORF">BHF71_08230</name>
</gene>
<sequence>MSKDSIIIVREQDELIAACCVPFEGEFVREVGKENLFSNQNDIIQSTGELYQRLKGQYGDLINLDVVDPRNHAYLFPRLVKDIFKYRVSLWQALKTIFALRSPAVVCNGRLISSGQKQLSSKVIDEINEIIQQS</sequence>
<dbReference type="STRING" id="337097.BHF71_08230"/>
<comment type="caution">
    <text evidence="1">The sequence shown here is derived from an EMBL/GenBank/DDBJ whole genome shotgun (WGS) entry which is preliminary data.</text>
</comment>
<proteinExistence type="predicted"/>